<proteinExistence type="predicted"/>
<accession>A0ABV3Y3E9</accession>
<keyword evidence="3" id="KW-1185">Reference proteome</keyword>
<evidence type="ECO:0000256" key="1">
    <source>
        <dbReference type="SAM" id="MobiDB-lite"/>
    </source>
</evidence>
<organism evidence="2 3">
    <name type="scientific">Ferrimicrobium acidiphilum</name>
    <dbReference type="NCBI Taxonomy" id="121039"/>
    <lineage>
        <taxon>Bacteria</taxon>
        <taxon>Bacillati</taxon>
        <taxon>Actinomycetota</taxon>
        <taxon>Acidimicrobiia</taxon>
        <taxon>Acidimicrobiales</taxon>
        <taxon>Acidimicrobiaceae</taxon>
        <taxon>Ferrimicrobium</taxon>
    </lineage>
</organism>
<reference evidence="2 3" key="1">
    <citation type="submission" date="2024-07" db="EMBL/GenBank/DDBJ databases">
        <title>Draft Genome Sequence of Ferrimicrobium acidiphilum Strain YE2023, Isolated from a Pulp of Bioleach Reactor.</title>
        <authorList>
            <person name="Elkina Y.A."/>
            <person name="Bulaeva A.G."/>
            <person name="Beletsky A.V."/>
            <person name="Mardanov A.V."/>
        </authorList>
    </citation>
    <scope>NUCLEOTIDE SEQUENCE [LARGE SCALE GENOMIC DNA]</scope>
    <source>
        <strain evidence="2 3">YE2023</strain>
    </source>
</reference>
<gene>
    <name evidence="2" type="ORF">AB6A68_09575</name>
</gene>
<evidence type="ECO:0000313" key="2">
    <source>
        <dbReference type="EMBL" id="MEX6430083.1"/>
    </source>
</evidence>
<sequence length="68" mass="7364">MKISSTTSTDNFVGATRHHQSTLWSPGSTDSTPLVSGGITMVFSMRQTARDLVISDVVSLFFAEPMLD</sequence>
<comment type="caution">
    <text evidence="2">The sequence shown here is derived from an EMBL/GenBank/DDBJ whole genome shotgun (WGS) entry which is preliminary data.</text>
</comment>
<dbReference type="Proteomes" id="UP001560267">
    <property type="component" value="Unassembled WGS sequence"/>
</dbReference>
<evidence type="ECO:0000313" key="3">
    <source>
        <dbReference type="Proteomes" id="UP001560267"/>
    </source>
</evidence>
<feature type="compositionally biased region" description="Polar residues" evidence="1">
    <location>
        <begin position="1"/>
        <end position="11"/>
    </location>
</feature>
<feature type="region of interest" description="Disordered" evidence="1">
    <location>
        <begin position="1"/>
        <end position="29"/>
    </location>
</feature>
<name>A0ABV3Y3E9_9ACTN</name>
<dbReference type="EMBL" id="JBFSHR010000035">
    <property type="protein sequence ID" value="MEX6430083.1"/>
    <property type="molecule type" value="Genomic_DNA"/>
</dbReference>
<protein>
    <submittedName>
        <fullName evidence="2">Uncharacterized protein</fullName>
    </submittedName>
</protein>